<evidence type="ECO:0000313" key="4">
    <source>
        <dbReference type="EMBL" id="MFC5751884.1"/>
    </source>
</evidence>
<evidence type="ECO:0000256" key="1">
    <source>
        <dbReference type="SAM" id="MobiDB-lite"/>
    </source>
</evidence>
<organism evidence="4 5">
    <name type="scientific">Actinomadura rugatobispora</name>
    <dbReference type="NCBI Taxonomy" id="1994"/>
    <lineage>
        <taxon>Bacteria</taxon>
        <taxon>Bacillati</taxon>
        <taxon>Actinomycetota</taxon>
        <taxon>Actinomycetes</taxon>
        <taxon>Streptosporangiales</taxon>
        <taxon>Thermomonosporaceae</taxon>
        <taxon>Actinomadura</taxon>
    </lineage>
</organism>
<dbReference type="Proteomes" id="UP001596074">
    <property type="component" value="Unassembled WGS sequence"/>
</dbReference>
<keyword evidence="2" id="KW-0732">Signal</keyword>
<feature type="domain" description="DUF6777" evidence="3">
    <location>
        <begin position="118"/>
        <end position="241"/>
    </location>
</feature>
<name>A0ABW1ACC1_9ACTN</name>
<feature type="compositionally biased region" description="Gly residues" evidence="1">
    <location>
        <begin position="338"/>
        <end position="359"/>
    </location>
</feature>
<reference evidence="5" key="1">
    <citation type="journal article" date="2019" name="Int. J. Syst. Evol. Microbiol.">
        <title>The Global Catalogue of Microorganisms (GCM) 10K type strain sequencing project: providing services to taxonomists for standard genome sequencing and annotation.</title>
        <authorList>
            <consortium name="The Broad Institute Genomics Platform"/>
            <consortium name="The Broad Institute Genome Sequencing Center for Infectious Disease"/>
            <person name="Wu L."/>
            <person name="Ma J."/>
        </authorList>
    </citation>
    <scope>NUCLEOTIDE SEQUENCE [LARGE SCALE GENOMIC DNA]</scope>
    <source>
        <strain evidence="5">KCTC 42087</strain>
    </source>
</reference>
<gene>
    <name evidence="4" type="ORF">ACFPZN_40280</name>
</gene>
<protein>
    <submittedName>
        <fullName evidence="4">DUF6777 domain-containing protein</fullName>
    </submittedName>
</protein>
<feature type="region of interest" description="Disordered" evidence="1">
    <location>
        <begin position="308"/>
        <end position="417"/>
    </location>
</feature>
<dbReference type="Pfam" id="PF20568">
    <property type="entry name" value="DUF6777"/>
    <property type="match status" value="1"/>
</dbReference>
<dbReference type="EMBL" id="JBHSON010000076">
    <property type="protein sequence ID" value="MFC5751884.1"/>
    <property type="molecule type" value="Genomic_DNA"/>
</dbReference>
<feature type="chain" id="PRO_5047304272" evidence="2">
    <location>
        <begin position="34"/>
        <end position="417"/>
    </location>
</feature>
<feature type="region of interest" description="Disordered" evidence="1">
    <location>
        <begin position="241"/>
        <end position="288"/>
    </location>
</feature>
<keyword evidence="5" id="KW-1185">Reference proteome</keyword>
<feature type="region of interest" description="Disordered" evidence="1">
    <location>
        <begin position="53"/>
        <end position="122"/>
    </location>
</feature>
<feature type="compositionally biased region" description="Gly residues" evidence="1">
    <location>
        <begin position="372"/>
        <end position="399"/>
    </location>
</feature>
<feature type="compositionally biased region" description="Gly residues" evidence="1">
    <location>
        <begin position="266"/>
        <end position="282"/>
    </location>
</feature>
<evidence type="ECO:0000256" key="2">
    <source>
        <dbReference type="SAM" id="SignalP"/>
    </source>
</evidence>
<comment type="caution">
    <text evidence="4">The sequence shown here is derived from an EMBL/GenBank/DDBJ whole genome shotgun (WGS) entry which is preliminary data.</text>
</comment>
<feature type="compositionally biased region" description="Low complexity" evidence="1">
    <location>
        <begin position="256"/>
        <end position="265"/>
    </location>
</feature>
<feature type="signal peptide" evidence="2">
    <location>
        <begin position="1"/>
        <end position="33"/>
    </location>
</feature>
<sequence>MGTVKNIGRRVALGSLAGVFAIGGVSTAYSAFADGQANADTITRMTVGTPGAAPYTPTAGTDHMSGSAQTPGTGLPGTGPATGSGQTPGTELPGTGPASGYRQTPGTELPGTGPATGSVGHSAPCDPVKLAATLQAQPAKAQAWADAHGISTQQIPGYLSHLTPTYLKTDTLVMNHSYQSGKDTSTTAVLQAGMGVLVDQSGAPVVKCNCGNPLTRPSKDISTKDATYIGPMWNGFSKEHVAKPYGGQTGNGNGTWNGNSNNNNGNGNGHGTWNGNGNGNGNGTWTTKKRPRTYQEYIAWCKGVKGPAPDVDCTSPPPPPGQTGQQQPGQQGQQPGQTGPGSGGRLPGSGTGGSTGTGGTQPAQPAQPVGPGQSGQTGSGQTGGTGQSGSTGQPGGAQQPGGVPQPQPQMNPQGGTP</sequence>
<evidence type="ECO:0000259" key="3">
    <source>
        <dbReference type="Pfam" id="PF20568"/>
    </source>
</evidence>
<feature type="compositionally biased region" description="Low complexity" evidence="1">
    <location>
        <begin position="322"/>
        <end position="337"/>
    </location>
</feature>
<accession>A0ABW1ACC1</accession>
<evidence type="ECO:0000313" key="5">
    <source>
        <dbReference type="Proteomes" id="UP001596074"/>
    </source>
</evidence>
<proteinExistence type="predicted"/>
<feature type="compositionally biased region" description="Low complexity" evidence="1">
    <location>
        <begin position="360"/>
        <end position="371"/>
    </location>
</feature>
<dbReference type="RefSeq" id="WP_378287845.1">
    <property type="nucleotide sequence ID" value="NZ_JBHSON010000076.1"/>
</dbReference>
<dbReference type="InterPro" id="IPR046704">
    <property type="entry name" value="DUF6777"/>
</dbReference>